<evidence type="ECO:0000256" key="2">
    <source>
        <dbReference type="ARBA" id="ARBA00022801"/>
    </source>
</evidence>
<dbReference type="SUPFAM" id="SSF53098">
    <property type="entry name" value="Ribonuclease H-like"/>
    <property type="match status" value="1"/>
</dbReference>
<name>A0ABQ5EID3_9ASTR</name>
<organism evidence="4 5">
    <name type="scientific">Tanacetum coccineum</name>
    <dbReference type="NCBI Taxonomy" id="301880"/>
    <lineage>
        <taxon>Eukaryota</taxon>
        <taxon>Viridiplantae</taxon>
        <taxon>Streptophyta</taxon>
        <taxon>Embryophyta</taxon>
        <taxon>Tracheophyta</taxon>
        <taxon>Spermatophyta</taxon>
        <taxon>Magnoliopsida</taxon>
        <taxon>eudicotyledons</taxon>
        <taxon>Gunneridae</taxon>
        <taxon>Pentapetalae</taxon>
        <taxon>asterids</taxon>
        <taxon>campanulids</taxon>
        <taxon>Asterales</taxon>
        <taxon>Asteraceae</taxon>
        <taxon>Asteroideae</taxon>
        <taxon>Anthemideae</taxon>
        <taxon>Anthemidinae</taxon>
        <taxon>Tanacetum</taxon>
    </lineage>
</organism>
<dbReference type="SUPFAM" id="SSF56672">
    <property type="entry name" value="DNA/RNA polymerases"/>
    <property type="match status" value="1"/>
</dbReference>
<dbReference type="CDD" id="cd09272">
    <property type="entry name" value="RNase_HI_RT_Ty1"/>
    <property type="match status" value="1"/>
</dbReference>
<gene>
    <name evidence="4" type="ORF">Tco_0976828</name>
</gene>
<dbReference type="InterPro" id="IPR057670">
    <property type="entry name" value="SH3_retrovirus"/>
</dbReference>
<evidence type="ECO:0000259" key="3">
    <source>
        <dbReference type="PROSITE" id="PS50994"/>
    </source>
</evidence>
<evidence type="ECO:0000313" key="4">
    <source>
        <dbReference type="EMBL" id="GJT50671.1"/>
    </source>
</evidence>
<comment type="caution">
    <text evidence="4">The sequence shown here is derived from an EMBL/GenBank/DDBJ whole genome shotgun (WGS) entry which is preliminary data.</text>
</comment>
<feature type="domain" description="Integrase catalytic" evidence="3">
    <location>
        <begin position="67"/>
        <end position="234"/>
    </location>
</feature>
<sequence>MMVKNGGDGRWATDRNEIAYEFCVNRLVCNEKLQHDGLLKSTDNKPFDQCISCISGKITRKHFSHKTEKVKDVLGWIHTDVCVPLRHVSKKGASYFITFTDDYSRYGYVYLLKHKHEVFETFKVFKSEVENQLGKTIKAIRSDHGGEYISQEFKDYLKTCGIVQQLTPPYTPQHNGVSERRNRTLLNMVRSMMSLTILPLSFWDYALESAARILNMVPTKKVDKTPYELWHGKVPNLSYLKVWGCEAHVKRHTPDKLQQRSVKCIFVGYPKETMGYYFYYPPENKIVVERYADFLEKDFILQKESGRIVELEDEDILPSENTSEHPIEEESLAPIVSQEEDVIPVRRSIRTHKAPNRLCLNVEIDPDRLCFNVEVEEHSLGDLNEPANYKAALSDPEFEKWLVAMNAEMKSMYDNKVWRLVVLPPNAKVVKSKWIYKKKTDMDGKVHIYKARLVAKGCTQTYGVDYEETFSAIAAYYDYEIWQMDVKTTFLNGFLEEEIYMEQPKGFIDPNHPRKVCKLQRSIYGLKQASRSWNKRFDEEIKKFGFHQNLDEPCVYQKASGSNVIFLILYVDDIILMGNHIPSLQEVKTYLGKCFSMKDLGEAAFILGIKIYRDRSRRLIGLSQNAYLDKILKRYRMDNSKRGSIPMQVDLHLSKSQCATTSAEMKRMQNVPYASAVGSIMYAVRRMVGKAPNKNYCTHATEAEYIAASEAAKEAVWIRKFIDELGVVPSNDYPIKINCDNSAAIIMAKELGIQKGASHFKRKYHYVRECIQTGKIDIVKVHTNDNLADSFTKNLAGPKLTRHARSMGLRPASSFM</sequence>
<accession>A0ABQ5EID3</accession>
<dbReference type="Proteomes" id="UP001151760">
    <property type="component" value="Unassembled WGS sequence"/>
</dbReference>
<dbReference type="InterPro" id="IPR001584">
    <property type="entry name" value="Integrase_cat-core"/>
</dbReference>
<dbReference type="InterPro" id="IPR013103">
    <property type="entry name" value="RVT_2"/>
</dbReference>
<evidence type="ECO:0000256" key="1">
    <source>
        <dbReference type="ARBA" id="ARBA00022723"/>
    </source>
</evidence>
<reference evidence="4" key="2">
    <citation type="submission" date="2022-01" db="EMBL/GenBank/DDBJ databases">
        <authorList>
            <person name="Yamashiro T."/>
            <person name="Shiraishi A."/>
            <person name="Satake H."/>
            <person name="Nakayama K."/>
        </authorList>
    </citation>
    <scope>NUCLEOTIDE SEQUENCE</scope>
</reference>
<dbReference type="PANTHER" id="PTHR42648:SF27">
    <property type="entry name" value="RNA-DIRECTED DNA POLYMERASE"/>
    <property type="match status" value="1"/>
</dbReference>
<evidence type="ECO:0000313" key="5">
    <source>
        <dbReference type="Proteomes" id="UP001151760"/>
    </source>
</evidence>
<dbReference type="Gene3D" id="3.30.420.10">
    <property type="entry name" value="Ribonuclease H-like superfamily/Ribonuclease H"/>
    <property type="match status" value="1"/>
</dbReference>
<dbReference type="Pfam" id="PF00665">
    <property type="entry name" value="rve"/>
    <property type="match status" value="1"/>
</dbReference>
<reference evidence="4" key="1">
    <citation type="journal article" date="2022" name="Int. J. Mol. Sci.">
        <title>Draft Genome of Tanacetum Coccineum: Genomic Comparison of Closely Related Tanacetum-Family Plants.</title>
        <authorList>
            <person name="Yamashiro T."/>
            <person name="Shiraishi A."/>
            <person name="Nakayama K."/>
            <person name="Satake H."/>
        </authorList>
    </citation>
    <scope>NUCLEOTIDE SEQUENCE</scope>
</reference>
<keyword evidence="5" id="KW-1185">Reference proteome</keyword>
<keyword evidence="1" id="KW-0479">Metal-binding</keyword>
<dbReference type="Pfam" id="PF25597">
    <property type="entry name" value="SH3_retrovirus"/>
    <property type="match status" value="1"/>
</dbReference>
<dbReference type="Pfam" id="PF07727">
    <property type="entry name" value="RVT_2"/>
    <property type="match status" value="1"/>
</dbReference>
<dbReference type="InterPro" id="IPR036397">
    <property type="entry name" value="RNaseH_sf"/>
</dbReference>
<dbReference type="PANTHER" id="PTHR42648">
    <property type="entry name" value="TRANSPOSASE, PUTATIVE-RELATED"/>
    <property type="match status" value="1"/>
</dbReference>
<keyword evidence="2" id="KW-0378">Hydrolase</keyword>
<proteinExistence type="predicted"/>
<dbReference type="EMBL" id="BQNB010016341">
    <property type="protein sequence ID" value="GJT50671.1"/>
    <property type="molecule type" value="Genomic_DNA"/>
</dbReference>
<dbReference type="InterPro" id="IPR043502">
    <property type="entry name" value="DNA/RNA_pol_sf"/>
</dbReference>
<dbReference type="InterPro" id="IPR039537">
    <property type="entry name" value="Retrotran_Ty1/copia-like"/>
</dbReference>
<dbReference type="PROSITE" id="PS50994">
    <property type="entry name" value="INTEGRASE"/>
    <property type="match status" value="1"/>
</dbReference>
<dbReference type="InterPro" id="IPR012337">
    <property type="entry name" value="RNaseH-like_sf"/>
</dbReference>
<protein>
    <submittedName>
        <fullName evidence="4">Retrotransposon protein, putative, ty1-copia subclass</fullName>
    </submittedName>
</protein>